<comment type="caution">
    <text evidence="1">The sequence shown here is derived from an EMBL/GenBank/DDBJ whole genome shotgun (WGS) entry which is preliminary data.</text>
</comment>
<sequence>MTVETAAPEALLGALGRFTAVPRDIGRYDTDARTAAQALRAAPEQVARLADAGLPHVSDSERGPLFDYDDLMNVGMFCGTGQTVPELGLRFLMRFAAASRSSWFAPREWEIGVHPSRTAGGEGAAGTQASGAGLPEVTVRVPDLSAPGVELLSEHPFDDPLRAGGYEATVRLTGADQSVRDPRIREAWDEVVEGLASRRVTYQTVPEPLRADHHRAWELGVADCVVASRLLADRLRAAGLEATARRGYLLGLFGSDHAWCDVVEDGVHKSLDPVFAFVATVGDERGVAESPEFAAACFGSRFNRLLPCRTDSAEPLVYFDGEPAPYWAMVGVGARPRRTS</sequence>
<keyword evidence="2" id="KW-1185">Reference proteome</keyword>
<organism evidence="1 2">
    <name type="scientific">Streptomyces xanthophaeus</name>
    <dbReference type="NCBI Taxonomy" id="67385"/>
    <lineage>
        <taxon>Bacteria</taxon>
        <taxon>Bacillati</taxon>
        <taxon>Actinomycetota</taxon>
        <taxon>Actinomycetes</taxon>
        <taxon>Kitasatosporales</taxon>
        <taxon>Streptomycetaceae</taxon>
        <taxon>Streptomyces</taxon>
    </lineage>
</organism>
<dbReference type="Proteomes" id="UP000600026">
    <property type="component" value="Unassembled WGS sequence"/>
</dbReference>
<accession>A0A919GWI6</accession>
<gene>
    <name evidence="1" type="ORF">Sxan_35660</name>
</gene>
<dbReference type="InterPro" id="IPR038765">
    <property type="entry name" value="Papain-like_cys_pep_sf"/>
</dbReference>
<dbReference type="EMBL" id="BNEE01000006">
    <property type="protein sequence ID" value="GHI86202.1"/>
    <property type="molecule type" value="Genomic_DNA"/>
</dbReference>
<protein>
    <recommendedName>
        <fullName evidence="3">Transglutaminase</fullName>
    </recommendedName>
</protein>
<dbReference type="OrthoDB" id="3217495at2"/>
<dbReference type="SUPFAM" id="SSF54001">
    <property type="entry name" value="Cysteine proteinases"/>
    <property type="match status" value="1"/>
</dbReference>
<reference evidence="1" key="1">
    <citation type="submission" date="2020-09" db="EMBL/GenBank/DDBJ databases">
        <title>Whole genome shotgun sequence of Streptomyces xanthophaeus NBRC 12829.</title>
        <authorList>
            <person name="Komaki H."/>
            <person name="Tamura T."/>
        </authorList>
    </citation>
    <scope>NUCLEOTIDE SEQUENCE</scope>
    <source>
        <strain evidence="1">NBRC 12829</strain>
    </source>
</reference>
<name>A0A919GWI6_9ACTN</name>
<dbReference type="AlphaFoldDB" id="A0A919GWI6"/>
<proteinExistence type="predicted"/>
<evidence type="ECO:0008006" key="3">
    <source>
        <dbReference type="Google" id="ProtNLM"/>
    </source>
</evidence>
<dbReference type="RefSeq" id="WP_051902328.1">
    <property type="nucleotide sequence ID" value="NZ_BNEE01000006.1"/>
</dbReference>
<evidence type="ECO:0000313" key="1">
    <source>
        <dbReference type="EMBL" id="GHI86202.1"/>
    </source>
</evidence>
<evidence type="ECO:0000313" key="2">
    <source>
        <dbReference type="Proteomes" id="UP000600026"/>
    </source>
</evidence>